<dbReference type="AlphaFoldDB" id="A0A4R3LJF5"/>
<dbReference type="Pfam" id="PF22106">
    <property type="entry name" value="NGO1945_C"/>
    <property type="match status" value="1"/>
</dbReference>
<sequence length="257" mass="28609">MADTPTRREAMQQAFALHLRNPSAHPTPAGLEDRRVQVYRELFFNNVVSLLAGNFPVLRSMYDEAGWRARVRDWYSRHRARTPLFPELGREFVRWLARECAGDGPAIPAWQAELAHYEWMEVVARNAETDLADGPPAADGDLVGGVPVLSPLVWPLVYRWPVHRLRADARPGSTAPAQATCLVIVRDRRDQVGFLEANAMTLRLLALIEAQPGCSGEAHLCRLAAESGLDPAALLQHGRGLFDTLRARDILLGVRPD</sequence>
<accession>A0A4R3LJF5</accession>
<evidence type="ECO:0000313" key="4">
    <source>
        <dbReference type="Proteomes" id="UP000294599"/>
    </source>
</evidence>
<evidence type="ECO:0000313" key="3">
    <source>
        <dbReference type="EMBL" id="TCS97786.1"/>
    </source>
</evidence>
<keyword evidence="4" id="KW-1185">Reference proteome</keyword>
<dbReference type="Pfam" id="PF09836">
    <property type="entry name" value="DUF2063"/>
    <property type="match status" value="1"/>
</dbReference>
<name>A0A4R3LJF5_9GAMM</name>
<evidence type="ECO:0000259" key="1">
    <source>
        <dbReference type="Pfam" id="PF09836"/>
    </source>
</evidence>
<comment type="caution">
    <text evidence="3">The sequence shown here is derived from an EMBL/GenBank/DDBJ whole genome shotgun (WGS) entry which is preliminary data.</text>
</comment>
<reference evidence="3 4" key="1">
    <citation type="submission" date="2019-03" db="EMBL/GenBank/DDBJ databases">
        <title>Genomic Encyclopedia of Type Strains, Phase IV (KMG-IV): sequencing the most valuable type-strain genomes for metagenomic binning, comparative biology and taxonomic classification.</title>
        <authorList>
            <person name="Goeker M."/>
        </authorList>
    </citation>
    <scope>NUCLEOTIDE SEQUENCE [LARGE SCALE GENOMIC DNA]</scope>
    <source>
        <strain evidence="3 4">DSM 21944</strain>
    </source>
</reference>
<dbReference type="InterPro" id="IPR054098">
    <property type="entry name" value="NGO1945-like_C"/>
</dbReference>
<dbReference type="Gene3D" id="3.90.930.50">
    <property type="match status" value="1"/>
</dbReference>
<protein>
    <recommendedName>
        <fullName evidence="5">DNA-binding domain-containing protein</fullName>
    </recommendedName>
</protein>
<evidence type="ECO:0000259" key="2">
    <source>
        <dbReference type="Pfam" id="PF22106"/>
    </source>
</evidence>
<proteinExistence type="predicted"/>
<evidence type="ECO:0008006" key="5">
    <source>
        <dbReference type="Google" id="ProtNLM"/>
    </source>
</evidence>
<feature type="domain" description="Putative DNA-binding" evidence="1">
    <location>
        <begin position="11"/>
        <end position="96"/>
    </location>
</feature>
<organism evidence="3 4">
    <name type="scientific">Pseudofulvimonas gallinarii</name>
    <dbReference type="NCBI Taxonomy" id="634155"/>
    <lineage>
        <taxon>Bacteria</taxon>
        <taxon>Pseudomonadati</taxon>
        <taxon>Pseudomonadota</taxon>
        <taxon>Gammaproteobacteria</taxon>
        <taxon>Lysobacterales</taxon>
        <taxon>Rhodanobacteraceae</taxon>
        <taxon>Pseudofulvimonas</taxon>
    </lineage>
</organism>
<dbReference type="Proteomes" id="UP000294599">
    <property type="component" value="Unassembled WGS sequence"/>
</dbReference>
<feature type="domain" description="NGO1945-like C-terminal" evidence="2">
    <location>
        <begin position="150"/>
        <end position="245"/>
    </location>
</feature>
<dbReference type="EMBL" id="SMAF01000011">
    <property type="protein sequence ID" value="TCS97786.1"/>
    <property type="molecule type" value="Genomic_DNA"/>
</dbReference>
<dbReference type="RefSeq" id="WP_132577435.1">
    <property type="nucleotide sequence ID" value="NZ_JBHLWF010000004.1"/>
</dbReference>
<dbReference type="Gene3D" id="1.10.150.690">
    <property type="entry name" value="DUF2063"/>
    <property type="match status" value="1"/>
</dbReference>
<dbReference type="OrthoDB" id="4146344at2"/>
<gene>
    <name evidence="3" type="ORF">EDC25_11167</name>
</gene>
<dbReference type="InterPro" id="IPR044922">
    <property type="entry name" value="DUF2063_N_sf"/>
</dbReference>
<dbReference type="InterPro" id="IPR018640">
    <property type="entry name" value="DUF2063"/>
</dbReference>